<dbReference type="OrthoDB" id="2439103at2759"/>
<comment type="caution">
    <text evidence="1">The sequence shown here is derived from an EMBL/GenBank/DDBJ whole genome shotgun (WGS) entry which is preliminary data.</text>
</comment>
<accession>A0A9N9DK90</accession>
<proteinExistence type="predicted"/>
<reference evidence="1" key="1">
    <citation type="submission" date="2021-06" db="EMBL/GenBank/DDBJ databases">
        <authorList>
            <person name="Kallberg Y."/>
            <person name="Tangrot J."/>
            <person name="Rosling A."/>
        </authorList>
    </citation>
    <scope>NUCLEOTIDE SEQUENCE</scope>
    <source>
        <strain evidence="1">BR232B</strain>
    </source>
</reference>
<dbReference type="EMBL" id="CAJVPI010002469">
    <property type="protein sequence ID" value="CAG8643942.1"/>
    <property type="molecule type" value="Genomic_DNA"/>
</dbReference>
<sequence length="110" mass="12598">TNGCFNSGVILSSHLELLPALKQLKDLMAISPIQKVQKLFEEPKHLYSGVRAMSIKALSWKDPMASQVISNELKLVKELPGNLRKGFMKLVRKMTPHPCQWFKKYVENLY</sequence>
<keyword evidence="2" id="KW-1185">Reference proteome</keyword>
<dbReference type="Proteomes" id="UP000789739">
    <property type="component" value="Unassembled WGS sequence"/>
</dbReference>
<name>A0A9N9DK90_9GLOM</name>
<dbReference type="AlphaFoldDB" id="A0A9N9DK90"/>
<evidence type="ECO:0000313" key="1">
    <source>
        <dbReference type="EMBL" id="CAG8643942.1"/>
    </source>
</evidence>
<evidence type="ECO:0000313" key="2">
    <source>
        <dbReference type="Proteomes" id="UP000789739"/>
    </source>
</evidence>
<protein>
    <submittedName>
        <fullName evidence="1">11417_t:CDS:1</fullName>
    </submittedName>
</protein>
<feature type="non-terminal residue" evidence="1">
    <location>
        <position position="110"/>
    </location>
</feature>
<gene>
    <name evidence="1" type="ORF">PBRASI_LOCUS9926</name>
</gene>
<organism evidence="1 2">
    <name type="scientific">Paraglomus brasilianum</name>
    <dbReference type="NCBI Taxonomy" id="144538"/>
    <lineage>
        <taxon>Eukaryota</taxon>
        <taxon>Fungi</taxon>
        <taxon>Fungi incertae sedis</taxon>
        <taxon>Mucoromycota</taxon>
        <taxon>Glomeromycotina</taxon>
        <taxon>Glomeromycetes</taxon>
        <taxon>Paraglomerales</taxon>
        <taxon>Paraglomeraceae</taxon>
        <taxon>Paraglomus</taxon>
    </lineage>
</organism>